<sequence>MFSVPAAAHPEVTVEVDGEALAFDVPPVIIQERTMVPMRAIFERLGAEVDWVQEEQIIIAVKGSLFVSLKIGSETMIVQDVAEDAVQTKILLDSPPVLVDSRALVPVRAVSDSLGAAVEWIPETYTVQITTQEARSRITGQGEEQENTFIE</sequence>
<comment type="caution">
    <text evidence="2">The sequence shown here is derived from an EMBL/GenBank/DDBJ whole genome shotgun (WGS) entry which is preliminary data.</text>
</comment>
<reference evidence="2" key="2">
    <citation type="journal article" date="2021" name="PeerJ">
        <title>Extensive microbial diversity within the chicken gut microbiome revealed by metagenomics and culture.</title>
        <authorList>
            <person name="Gilroy R."/>
            <person name="Ravi A."/>
            <person name="Getino M."/>
            <person name="Pursley I."/>
            <person name="Horton D.L."/>
            <person name="Alikhan N.F."/>
            <person name="Baker D."/>
            <person name="Gharbi K."/>
            <person name="Hall N."/>
            <person name="Watson M."/>
            <person name="Adriaenssens E.M."/>
            <person name="Foster-Nyarko E."/>
            <person name="Jarju S."/>
            <person name="Secka A."/>
            <person name="Antonio M."/>
            <person name="Oren A."/>
            <person name="Chaudhuri R.R."/>
            <person name="La Ragione R."/>
            <person name="Hildebrand F."/>
            <person name="Pallen M.J."/>
        </authorList>
    </citation>
    <scope>NUCLEOTIDE SEQUENCE</scope>
    <source>
        <strain evidence="2">ChiSjej4B22-9803</strain>
    </source>
</reference>
<dbReference type="SUPFAM" id="SSF55383">
    <property type="entry name" value="Copper amine oxidase, domain N"/>
    <property type="match status" value="1"/>
</dbReference>
<dbReference type="EMBL" id="DVND01000112">
    <property type="protein sequence ID" value="HIU48549.1"/>
    <property type="molecule type" value="Genomic_DNA"/>
</dbReference>
<evidence type="ECO:0000313" key="2">
    <source>
        <dbReference type="EMBL" id="HIU48549.1"/>
    </source>
</evidence>
<proteinExistence type="predicted"/>
<dbReference type="Gene3D" id="3.30.457.10">
    <property type="entry name" value="Copper amine oxidase-like, N-terminal domain"/>
    <property type="match status" value="2"/>
</dbReference>
<evidence type="ECO:0000259" key="1">
    <source>
        <dbReference type="Pfam" id="PF07833"/>
    </source>
</evidence>
<reference evidence="2" key="1">
    <citation type="submission" date="2020-10" db="EMBL/GenBank/DDBJ databases">
        <authorList>
            <person name="Gilroy R."/>
        </authorList>
    </citation>
    <scope>NUCLEOTIDE SEQUENCE</scope>
    <source>
        <strain evidence="2">ChiSjej4B22-9803</strain>
    </source>
</reference>
<dbReference type="Proteomes" id="UP000824111">
    <property type="component" value="Unassembled WGS sequence"/>
</dbReference>
<organism evidence="2 3">
    <name type="scientific">Candidatus Avimonoglobus intestinipullorum</name>
    <dbReference type="NCBI Taxonomy" id="2840699"/>
    <lineage>
        <taxon>Bacteria</taxon>
        <taxon>Bacillati</taxon>
        <taxon>Bacillota</taxon>
        <taxon>Clostridia</taxon>
        <taxon>Eubacteriales</taxon>
        <taxon>Candidatus Avimonoglobus</taxon>
    </lineage>
</organism>
<dbReference type="InterPro" id="IPR012854">
    <property type="entry name" value="Cu_amine_oxidase-like_N"/>
</dbReference>
<dbReference type="InterPro" id="IPR036582">
    <property type="entry name" value="Mao_N_sf"/>
</dbReference>
<feature type="domain" description="Copper amine oxidase-like N-terminal" evidence="1">
    <location>
        <begin position="16"/>
        <end position="129"/>
    </location>
</feature>
<evidence type="ECO:0000313" key="3">
    <source>
        <dbReference type="Proteomes" id="UP000824111"/>
    </source>
</evidence>
<dbReference type="AlphaFoldDB" id="A0A9D1LV48"/>
<protein>
    <submittedName>
        <fullName evidence="2">Copper amine oxidase N-terminal domain-containing protein</fullName>
    </submittedName>
</protein>
<name>A0A9D1LV48_9FIRM</name>
<dbReference type="Pfam" id="PF07833">
    <property type="entry name" value="Cu_amine_oxidN1"/>
    <property type="match status" value="1"/>
</dbReference>
<accession>A0A9D1LV48</accession>
<gene>
    <name evidence="2" type="ORF">IAB04_04245</name>
</gene>